<dbReference type="Proteomes" id="UP001236585">
    <property type="component" value="Chromosome"/>
</dbReference>
<keyword evidence="5" id="KW-1185">Reference proteome</keyword>
<sequence>MPFDFASRPPEINSALIYAGPGAAPMMAAAAGWNNLAAELSTAAASYESVISELAGGEWLGPASLAMAASVEPYVQWMNTTAAAAERAAAQATASAVAYQNAYAMTVPPPLIAANRAQLATLIATNILGQNTPAILANEAQYAAMWAQDAAALYGYAAASASAGQLTPLKAPASTTNPGGTAAQGAAVSTAGTQGQLNQLVSTLPSAMQQLAAPADATTSEGFLNDLFSSGSNIGIYNSGVALIGAGSNAVAWNVFEAIATGVTGNAASTAPAAAALAPAALTPALAGSVAPSATPVLAGAGQAATVGRMSVPAAWTAAAPEPTTETVTAAAWTADVDEGSVTNVATGMPAAATTGRGGYSVATPRYGVKPTVMPTRVLV</sequence>
<comment type="similarity">
    <text evidence="1">Belongs to the mycobacterial PPE family.</text>
</comment>
<dbReference type="Pfam" id="PF00823">
    <property type="entry name" value="PPE"/>
    <property type="match status" value="1"/>
</dbReference>
<dbReference type="InterPro" id="IPR038332">
    <property type="entry name" value="PPE_sf"/>
</dbReference>
<gene>
    <name evidence="4" type="ORF">PT015_11090</name>
</gene>
<feature type="domain" description="PPE family C-terminal" evidence="3">
    <location>
        <begin position="299"/>
        <end position="376"/>
    </location>
</feature>
<proteinExistence type="inferred from homology"/>
<name>A0ABY8W4C6_9MYCO</name>
<dbReference type="SUPFAM" id="SSF140459">
    <property type="entry name" value="PE/PPE dimer-like"/>
    <property type="match status" value="1"/>
</dbReference>
<evidence type="ECO:0000313" key="5">
    <source>
        <dbReference type="Proteomes" id="UP001236585"/>
    </source>
</evidence>
<evidence type="ECO:0000259" key="2">
    <source>
        <dbReference type="Pfam" id="PF00823"/>
    </source>
</evidence>
<evidence type="ECO:0000313" key="4">
    <source>
        <dbReference type="EMBL" id="WIM89916.1"/>
    </source>
</evidence>
<accession>A0ABY8W4C6</accession>
<dbReference type="Pfam" id="PF12484">
    <property type="entry name" value="PPE-SVP"/>
    <property type="match status" value="1"/>
</dbReference>
<protein>
    <submittedName>
        <fullName evidence="4">PPE family protein</fullName>
    </submittedName>
</protein>
<dbReference type="RefSeq" id="WP_285190664.1">
    <property type="nucleotide sequence ID" value="NZ_CP126981.1"/>
</dbReference>
<organism evidence="4 5">
    <name type="scientific">Candidatus Mycobacterium wuenschmannii</name>
    <dbReference type="NCBI Taxonomy" id="3027808"/>
    <lineage>
        <taxon>Bacteria</taxon>
        <taxon>Bacillati</taxon>
        <taxon>Actinomycetota</taxon>
        <taxon>Actinomycetes</taxon>
        <taxon>Mycobacteriales</taxon>
        <taxon>Mycobacteriaceae</taxon>
        <taxon>Mycobacterium</taxon>
    </lineage>
</organism>
<evidence type="ECO:0000259" key="3">
    <source>
        <dbReference type="Pfam" id="PF12484"/>
    </source>
</evidence>
<evidence type="ECO:0000256" key="1">
    <source>
        <dbReference type="ARBA" id="ARBA00010652"/>
    </source>
</evidence>
<dbReference type="PANTHER" id="PTHR46766:SF1">
    <property type="entry name" value="GLUTAMINE-RICH PROTEIN 2"/>
    <property type="match status" value="1"/>
</dbReference>
<dbReference type="PANTHER" id="PTHR46766">
    <property type="entry name" value="GLUTAMINE-RICH PROTEIN 2"/>
    <property type="match status" value="1"/>
</dbReference>
<dbReference type="Gene3D" id="1.20.1260.20">
    <property type="entry name" value="PPE superfamily"/>
    <property type="match status" value="1"/>
</dbReference>
<dbReference type="InterPro" id="IPR000030">
    <property type="entry name" value="PPE_dom"/>
</dbReference>
<feature type="domain" description="PPE" evidence="2">
    <location>
        <begin position="4"/>
        <end position="166"/>
    </location>
</feature>
<dbReference type="EMBL" id="CP126981">
    <property type="protein sequence ID" value="WIM89916.1"/>
    <property type="molecule type" value="Genomic_DNA"/>
</dbReference>
<dbReference type="InterPro" id="IPR022171">
    <property type="entry name" value="PPE_C"/>
</dbReference>
<reference evidence="4 5" key="1">
    <citation type="journal article" date="2023" name="Microbiol. Resour. Announc.">
        <title>Complete Genome Sequence of Mycobacterium wuenschmanii, a novel Nontuberculous Mycobacterium Isolated from a captive population of Amazon Milk Frogs.</title>
        <authorList>
            <person name="Hicks J."/>
            <person name="Zeineldin M."/>
            <person name="Ward H."/>
            <person name="Wuenschmann A."/>
            <person name="Camp P."/>
            <person name="Farrell D."/>
            <person name="Lehman K."/>
            <person name="Thacker T."/>
            <person name="Cuthbert E."/>
        </authorList>
    </citation>
    <scope>NUCLEOTIDE SEQUENCE [LARGE SCALE GENOMIC DNA]</scope>
    <source>
        <strain evidence="4 5">Wuenschmanii</strain>
    </source>
</reference>